<sequence length="996" mass="100935">PDVEDLPSSAAAQAADAEASGDGSPFAAITAARNQARVQVRAVQLLKEALMGLLQPRPPQTQSPPPPPPPAQTPQQTQQAQEQRQSLRPDGPLAQRDMGPLPAAASVPDATPPGSAVVAAPAAVAAAADAPPRPAAAVEAAAVKTGTGGAYLPVLTAGKACEGAADDAAAMDIDQIPHVQGGNDAPISRAEVVVVPDALMGEAPVAAVAASNAAVAEAVAAAAAEARAAAAEQERVMRAAQRPYRKLLLRCNLALLCFNLRRVVAEAMEPLASSPSTATAMAAAAVLRGPAAEIHDCVLALRACRQVGRDAAVTATEAIKASGESEEEELDDDAGMAHPTILQDQGTKSDDNYSDILPAACLPWVRQVQLRLLSYLQALQTVSLLVEPPAMVSAVAGPGMGAAAAGTGSGHTLGRLNTRIQIAKALRGIMLETSLGIMACHRLDSNAAGGSDACYSFLTGLTTVLCCSRPGLAVAVAGGHVATAAPPAAPGAAGWAAIAPIASASGGGGGSTAATAAAAAAAAAASSPWELEPVLREALQMLQLHVYDLAGGKIMGFLPQRSERRDAALHPSGDGPDTMALAARGGGGGGSTASHGQAPADTGAAIGMEVDKTAAVVEVRPHGIVQHGEDLGPDLDLDGGAGDCSWPGLLAVQVFSWRGSEGDTDDGGGDEADGGIALRSTPSGDAAATAAAAGVAGTASTAVAASSAEHVAWPICGAAGSSAVAALPDLESLPPLKAAMAVLTAVERARCSGGHAEGGAQTATTEAETERRVAVLQKLCGAQAQLLWLLFGVDFPWRDRGWGFGLPTSAAANETAAAEGASDTPFVPGVEDARLLWRIVGPHAMLLATPPEVPGLSGEARAALDAGFAAQLRGLLPTLDFLASSLPALPEAVLSASCAHRYLHNPHQDNLTLALNPEVHLPEWLRPPPQPSRLPLMQAADAAADVAPPAGVLEFLAAEVRRQRAVDPLWEIHRWLYFCILRARGLDQEPLQVRQQ</sequence>
<feature type="compositionally biased region" description="Pro residues" evidence="1">
    <location>
        <begin position="56"/>
        <end position="72"/>
    </location>
</feature>
<feature type="compositionally biased region" description="Low complexity" evidence="1">
    <location>
        <begin position="8"/>
        <end position="24"/>
    </location>
</feature>
<evidence type="ECO:0000313" key="2">
    <source>
        <dbReference type="EMBL" id="GIL90813.1"/>
    </source>
</evidence>
<dbReference type="Proteomes" id="UP000747110">
    <property type="component" value="Unassembled WGS sequence"/>
</dbReference>
<evidence type="ECO:0000256" key="1">
    <source>
        <dbReference type="SAM" id="MobiDB-lite"/>
    </source>
</evidence>
<gene>
    <name evidence="2" type="ORF">Vretifemale_18541</name>
</gene>
<proteinExistence type="predicted"/>
<name>A0A8J4D300_9CHLO</name>
<feature type="non-terminal residue" evidence="2">
    <location>
        <position position="1"/>
    </location>
</feature>
<feature type="region of interest" description="Disordered" evidence="1">
    <location>
        <begin position="1"/>
        <end position="24"/>
    </location>
</feature>
<reference evidence="2" key="1">
    <citation type="journal article" date="2021" name="Proc. Natl. Acad. Sci. U.S.A.">
        <title>Three genomes in the algal genus Volvox reveal the fate of a haploid sex-determining region after a transition to homothallism.</title>
        <authorList>
            <person name="Yamamoto K."/>
            <person name="Hamaji T."/>
            <person name="Kawai-Toyooka H."/>
            <person name="Matsuzaki R."/>
            <person name="Takahashi F."/>
            <person name="Nishimura Y."/>
            <person name="Kawachi M."/>
            <person name="Noguchi H."/>
            <person name="Minakuchi Y."/>
            <person name="Umen J.G."/>
            <person name="Toyoda A."/>
            <person name="Nozaki H."/>
        </authorList>
    </citation>
    <scope>NUCLEOTIDE SEQUENCE</scope>
    <source>
        <strain evidence="2">NIES-3786</strain>
    </source>
</reference>
<evidence type="ECO:0000313" key="3">
    <source>
        <dbReference type="Proteomes" id="UP000747110"/>
    </source>
</evidence>
<feature type="region of interest" description="Disordered" evidence="1">
    <location>
        <begin position="51"/>
        <end position="114"/>
    </location>
</feature>
<feature type="compositionally biased region" description="Low complexity" evidence="1">
    <location>
        <begin position="73"/>
        <end position="89"/>
    </location>
</feature>
<feature type="region of interest" description="Disordered" evidence="1">
    <location>
        <begin position="565"/>
        <end position="597"/>
    </location>
</feature>
<keyword evidence="3" id="KW-1185">Reference proteome</keyword>
<feature type="non-terminal residue" evidence="2">
    <location>
        <position position="996"/>
    </location>
</feature>
<dbReference type="EMBL" id="BNCP01000060">
    <property type="protein sequence ID" value="GIL90813.1"/>
    <property type="molecule type" value="Genomic_DNA"/>
</dbReference>
<dbReference type="AlphaFoldDB" id="A0A8J4D300"/>
<accession>A0A8J4D300</accession>
<dbReference type="OrthoDB" id="552539at2759"/>
<organism evidence="2 3">
    <name type="scientific">Volvox reticuliferus</name>
    <dbReference type="NCBI Taxonomy" id="1737510"/>
    <lineage>
        <taxon>Eukaryota</taxon>
        <taxon>Viridiplantae</taxon>
        <taxon>Chlorophyta</taxon>
        <taxon>core chlorophytes</taxon>
        <taxon>Chlorophyceae</taxon>
        <taxon>CS clade</taxon>
        <taxon>Chlamydomonadales</taxon>
        <taxon>Volvocaceae</taxon>
        <taxon>Volvox</taxon>
    </lineage>
</organism>
<protein>
    <submittedName>
        <fullName evidence="2">Uncharacterized protein</fullName>
    </submittedName>
</protein>
<comment type="caution">
    <text evidence="2">The sequence shown here is derived from an EMBL/GenBank/DDBJ whole genome shotgun (WGS) entry which is preliminary data.</text>
</comment>